<feature type="compositionally biased region" description="Basic and acidic residues" evidence="1">
    <location>
        <begin position="221"/>
        <end position="235"/>
    </location>
</feature>
<dbReference type="EMBL" id="RRYP01003457">
    <property type="protein sequence ID" value="TNV83781.1"/>
    <property type="molecule type" value="Genomic_DNA"/>
</dbReference>
<evidence type="ECO:0000256" key="1">
    <source>
        <dbReference type="SAM" id="MobiDB-lite"/>
    </source>
</evidence>
<feature type="region of interest" description="Disordered" evidence="1">
    <location>
        <begin position="217"/>
        <end position="254"/>
    </location>
</feature>
<reference evidence="2" key="1">
    <citation type="submission" date="2019-06" db="EMBL/GenBank/DDBJ databases">
        <authorList>
            <person name="Zheng W."/>
        </authorList>
    </citation>
    <scope>NUCLEOTIDE SEQUENCE</scope>
    <source>
        <strain evidence="2">QDHG01</strain>
    </source>
</reference>
<comment type="caution">
    <text evidence="2">The sequence shown here is derived from an EMBL/GenBank/DDBJ whole genome shotgun (WGS) entry which is preliminary data.</text>
</comment>
<name>A0A8J8T6Z8_HALGN</name>
<evidence type="ECO:0000313" key="3">
    <source>
        <dbReference type="Proteomes" id="UP000785679"/>
    </source>
</evidence>
<evidence type="ECO:0000313" key="2">
    <source>
        <dbReference type="EMBL" id="TNV83781.1"/>
    </source>
</evidence>
<organism evidence="2 3">
    <name type="scientific">Halteria grandinella</name>
    <dbReference type="NCBI Taxonomy" id="5974"/>
    <lineage>
        <taxon>Eukaryota</taxon>
        <taxon>Sar</taxon>
        <taxon>Alveolata</taxon>
        <taxon>Ciliophora</taxon>
        <taxon>Intramacronucleata</taxon>
        <taxon>Spirotrichea</taxon>
        <taxon>Stichotrichia</taxon>
        <taxon>Sporadotrichida</taxon>
        <taxon>Halteriidae</taxon>
        <taxon>Halteria</taxon>
    </lineage>
</organism>
<dbReference type="Proteomes" id="UP000785679">
    <property type="component" value="Unassembled WGS sequence"/>
</dbReference>
<protein>
    <submittedName>
        <fullName evidence="2">Uncharacterized protein</fullName>
    </submittedName>
</protein>
<sequence>MLGDNEIPLSYHRFIRQVNELIYEEEPDYHKLKYLLARTIEANSKKETPKELQNILDEEDGIIPKQEEVIDSPTPCEETTLNQFIKTEANKEELKVDVILQPNIVKTKVENETQTDSVVAVEKETLTQKVEESIVVKLTQKEQIDQNITTDNILTLNQQIEAKAIACEQLQQTDPVIILQQHTQTEMPVTQSQSLQTEIATLKDQETQVEEANVEVSIKQTNEEQKSAEIRKQSKDSASTEDQMHQPEGQQIASAREILSYQYTRREMEEKKTSEKLVIEQKNQISSIETEEQSVQQIQNHLLSKMSQKAQLGKIDNQMILQMKNQYLAKVNWLSKNLNSQKAAQKQIQSSQEKIQPMQRSHTYVRPPQVKKLNIHKLSTPQKAPVPVNQTLPVKAQTPTKIGIQRAQKRPVQYTNLRPITAHPPRAISITPTCSSQQRSAIQQNQRFERVSSTNQFMTPLQAGKSRVKPQITRNQLINQQPLRSKPTTIAPQIQIPRQSQNRPITAPQQYYFQQGRLQFANPSLINYSGAGATINRQHSQSNYTPFHRYQPGSGYNYGQLNRNMTTP</sequence>
<proteinExistence type="predicted"/>
<keyword evidence="3" id="KW-1185">Reference proteome</keyword>
<dbReference type="AlphaFoldDB" id="A0A8J8T6Z8"/>
<accession>A0A8J8T6Z8</accession>
<gene>
    <name evidence="2" type="ORF">FGO68_gene1562</name>
</gene>